<dbReference type="KEGG" id="acel:acsn021_15660"/>
<evidence type="ECO:0000259" key="1">
    <source>
        <dbReference type="Pfam" id="PF12724"/>
    </source>
</evidence>
<keyword evidence="3" id="KW-1185">Reference proteome</keyword>
<evidence type="ECO:0000313" key="3">
    <source>
        <dbReference type="Proteomes" id="UP000515561"/>
    </source>
</evidence>
<dbReference type="InterPro" id="IPR029039">
    <property type="entry name" value="Flavoprotein-like_sf"/>
</dbReference>
<evidence type="ECO:0000313" key="2">
    <source>
        <dbReference type="EMBL" id="BCJ93997.1"/>
    </source>
</evidence>
<dbReference type="SUPFAM" id="SSF52218">
    <property type="entry name" value="Flavoproteins"/>
    <property type="match status" value="1"/>
</dbReference>
<sequence>MGKSNRKGRKKAILILIICIVVIGLGTLGGTLYVTSAGNVKHKSNEIILPGTDSNRNALIIYQPGRSEYGTTIATNLAKGLNESGYEVTINYPGDFLSENLEEYEIVAFGTTVYNGELSPVLGDYVSAIKNIDNSKILIYSTGMMTDNSSELDELSKLLYRKADYLEKFLSNQEESEVKRAYDLGITLGGS</sequence>
<accession>A0A6S6R1Q3</accession>
<dbReference type="InterPro" id="IPR026816">
    <property type="entry name" value="Flavodoxin_dom"/>
</dbReference>
<dbReference type="AlphaFoldDB" id="A0A6S6R1Q3"/>
<name>A0A6S6R1Q3_9FIRM</name>
<protein>
    <submittedName>
        <fullName evidence="2">Flavodoxin</fullName>
    </submittedName>
</protein>
<reference evidence="2 3" key="1">
    <citation type="journal article" date="2016" name="Int. J. Syst. Evol. Microbiol.">
        <title>Descriptions of Anaerotaenia torta gen. nov., sp. nov. and Anaerocolumna cellulosilytica gen. nov., sp. nov. isolated from a methanogenic reactor of cattle waste.</title>
        <authorList>
            <person name="Uek A."/>
            <person name="Ohtaki Y."/>
            <person name="Kaku N."/>
            <person name="Ueki K."/>
        </authorList>
    </citation>
    <scope>NUCLEOTIDE SEQUENCE [LARGE SCALE GENOMIC DNA]</scope>
    <source>
        <strain evidence="2 3">SN021</strain>
    </source>
</reference>
<proteinExistence type="predicted"/>
<dbReference type="Proteomes" id="UP000515561">
    <property type="component" value="Chromosome"/>
</dbReference>
<dbReference type="EMBL" id="AP023367">
    <property type="protein sequence ID" value="BCJ93997.1"/>
    <property type="molecule type" value="Genomic_DNA"/>
</dbReference>
<gene>
    <name evidence="2" type="ORF">acsn021_15660</name>
</gene>
<dbReference type="Gene3D" id="3.40.50.360">
    <property type="match status" value="1"/>
</dbReference>
<dbReference type="Pfam" id="PF12724">
    <property type="entry name" value="Flavodoxin_5"/>
    <property type="match status" value="1"/>
</dbReference>
<feature type="domain" description="Flavodoxin" evidence="1">
    <location>
        <begin position="67"/>
        <end position="176"/>
    </location>
</feature>
<dbReference type="RefSeq" id="WP_184093614.1">
    <property type="nucleotide sequence ID" value="NZ_AP023367.1"/>
</dbReference>
<organism evidence="2 3">
    <name type="scientific">Anaerocolumna cellulosilytica</name>
    <dbReference type="NCBI Taxonomy" id="433286"/>
    <lineage>
        <taxon>Bacteria</taxon>
        <taxon>Bacillati</taxon>
        <taxon>Bacillota</taxon>
        <taxon>Clostridia</taxon>
        <taxon>Lachnospirales</taxon>
        <taxon>Lachnospiraceae</taxon>
        <taxon>Anaerocolumna</taxon>
    </lineage>
</organism>